<feature type="transmembrane region" description="Helical" evidence="10">
    <location>
        <begin position="287"/>
        <end position="308"/>
    </location>
</feature>
<dbReference type="PANTHER" id="PTHR24249">
    <property type="entry name" value="HISTAMINE RECEPTOR-RELATED G-PROTEIN COUPLED RECEPTOR"/>
    <property type="match status" value="1"/>
</dbReference>
<keyword evidence="6 10" id="KW-0472">Membrane</keyword>
<evidence type="ECO:0000256" key="10">
    <source>
        <dbReference type="SAM" id="Phobius"/>
    </source>
</evidence>
<dbReference type="PANTHER" id="PTHR24249:SF381">
    <property type="entry name" value="TRACE AMINE ASSOCIATED RECEPTOR 19P-RELATED"/>
    <property type="match status" value="1"/>
</dbReference>
<dbReference type="PROSITE" id="PS00237">
    <property type="entry name" value="G_PROTEIN_RECEP_F1_1"/>
    <property type="match status" value="1"/>
</dbReference>
<comment type="subcellular location">
    <subcellularLocation>
        <location evidence="1">Cell membrane</location>
        <topology evidence="1">Multi-pass membrane protein</topology>
    </subcellularLocation>
</comment>
<feature type="transmembrane region" description="Helical" evidence="10">
    <location>
        <begin position="141"/>
        <end position="160"/>
    </location>
</feature>
<feature type="transmembrane region" description="Helical" evidence="10">
    <location>
        <begin position="181"/>
        <end position="200"/>
    </location>
</feature>
<dbReference type="Proteomes" id="UP000261360">
    <property type="component" value="Unplaced"/>
</dbReference>
<keyword evidence="3 9" id="KW-0812">Transmembrane</keyword>
<evidence type="ECO:0000256" key="1">
    <source>
        <dbReference type="ARBA" id="ARBA00004651"/>
    </source>
</evidence>
<comment type="similarity">
    <text evidence="9">Belongs to the G-protein coupled receptor 1 family.</text>
</comment>
<dbReference type="AlphaFoldDB" id="A0A3B4YXW6"/>
<evidence type="ECO:0000256" key="3">
    <source>
        <dbReference type="ARBA" id="ARBA00022692"/>
    </source>
</evidence>
<protein>
    <recommendedName>
        <fullName evidence="11">G-protein coupled receptors family 1 profile domain-containing protein</fullName>
    </recommendedName>
</protein>
<keyword evidence="7 9" id="KW-0675">Receptor</keyword>
<evidence type="ECO:0000256" key="8">
    <source>
        <dbReference type="ARBA" id="ARBA00023224"/>
    </source>
</evidence>
<dbReference type="Pfam" id="PF00001">
    <property type="entry name" value="7tm_1"/>
    <property type="match status" value="1"/>
</dbReference>
<evidence type="ECO:0000313" key="12">
    <source>
        <dbReference type="Ensembl" id="ENSSLDP00000033283.1"/>
    </source>
</evidence>
<evidence type="ECO:0000256" key="5">
    <source>
        <dbReference type="ARBA" id="ARBA00023040"/>
    </source>
</evidence>
<keyword evidence="8 9" id="KW-0807">Transducer</keyword>
<feature type="transmembrane region" description="Helical" evidence="10">
    <location>
        <begin position="230"/>
        <end position="253"/>
    </location>
</feature>
<reference evidence="12" key="2">
    <citation type="submission" date="2025-09" db="UniProtKB">
        <authorList>
            <consortium name="Ensembl"/>
        </authorList>
    </citation>
    <scope>IDENTIFICATION</scope>
</reference>
<evidence type="ECO:0000256" key="4">
    <source>
        <dbReference type="ARBA" id="ARBA00022989"/>
    </source>
</evidence>
<evidence type="ECO:0000313" key="13">
    <source>
        <dbReference type="Proteomes" id="UP000261360"/>
    </source>
</evidence>
<dbReference type="Gene3D" id="1.20.1070.10">
    <property type="entry name" value="Rhodopsin 7-helix transmembrane proteins"/>
    <property type="match status" value="1"/>
</dbReference>
<feature type="transmembrane region" description="Helical" evidence="10">
    <location>
        <begin position="102"/>
        <end position="121"/>
    </location>
</feature>
<accession>A0A3B4YXW6</accession>
<dbReference type="PRINTS" id="PR00237">
    <property type="entry name" value="GPCRRHODOPSN"/>
</dbReference>
<keyword evidence="5 9" id="KW-0297">G-protein coupled receptor</keyword>
<dbReference type="GO" id="GO:0005886">
    <property type="term" value="C:plasma membrane"/>
    <property type="evidence" value="ECO:0007669"/>
    <property type="project" value="UniProtKB-SubCell"/>
</dbReference>
<keyword evidence="13" id="KW-1185">Reference proteome</keyword>
<dbReference type="GeneTree" id="ENSGT01050000244823"/>
<dbReference type="InterPro" id="IPR050569">
    <property type="entry name" value="TAAR"/>
</dbReference>
<proteinExistence type="inferred from homology"/>
<sequence>MTYSCGRGGRKEINQLYDKKLYSESCQSSAASPFSLNMESLEEDELCFSQLNNSCRKTMHSHSEAMFIYSLLSFITLLTVVLNLLVIISISHFRQLHTTTNLLLLSLAVTDFLVGLLQMPAEILLFRGCWILGDFICAVNHFLGYLIVSVSVGSMVLISIDRYMAICDPMFYNTKVTLRRVQYCVCLLWIFSAVHSTWILRDFLKQPEKYNSCYGECVVAVSYIEGAVDLVVTFLGPILIITLLYIRVFVVAVSQARAMRSHIAAVTLQRSQTVKAKKSEIKAARTLGVVIAMFLLCNSPYYCFAVAAESNMVGATSSAIELWLVYFNSCLNPVIYVFFYPWFRKAIKHIVTLQILQPGSHEYHTVIHYRTGPTQTNTDFNSF</sequence>
<dbReference type="SMART" id="SM01381">
    <property type="entry name" value="7TM_GPCR_Srsx"/>
    <property type="match status" value="1"/>
</dbReference>
<evidence type="ECO:0000256" key="6">
    <source>
        <dbReference type="ARBA" id="ARBA00023136"/>
    </source>
</evidence>
<dbReference type="InterPro" id="IPR017452">
    <property type="entry name" value="GPCR_Rhodpsn_7TM"/>
</dbReference>
<keyword evidence="4 10" id="KW-1133">Transmembrane helix</keyword>
<keyword evidence="2" id="KW-1003">Cell membrane</keyword>
<feature type="domain" description="G-protein coupled receptors family 1 profile" evidence="11">
    <location>
        <begin position="82"/>
        <end position="336"/>
    </location>
</feature>
<evidence type="ECO:0000259" key="11">
    <source>
        <dbReference type="PROSITE" id="PS50262"/>
    </source>
</evidence>
<evidence type="ECO:0000256" key="7">
    <source>
        <dbReference type="ARBA" id="ARBA00023170"/>
    </source>
</evidence>
<dbReference type="CDD" id="cd15055">
    <property type="entry name" value="7tmA_TAARs"/>
    <property type="match status" value="1"/>
</dbReference>
<dbReference type="InterPro" id="IPR000276">
    <property type="entry name" value="GPCR_Rhodpsn"/>
</dbReference>
<dbReference type="PROSITE" id="PS50262">
    <property type="entry name" value="G_PROTEIN_RECEP_F1_2"/>
    <property type="match status" value="1"/>
</dbReference>
<dbReference type="Ensembl" id="ENSSLDT00000034210.1">
    <property type="protein sequence ID" value="ENSSLDP00000033283.1"/>
    <property type="gene ID" value="ENSSLDG00000025474.1"/>
</dbReference>
<reference evidence="12" key="1">
    <citation type="submission" date="2025-08" db="UniProtKB">
        <authorList>
            <consortium name="Ensembl"/>
        </authorList>
    </citation>
    <scope>IDENTIFICATION</scope>
</reference>
<feature type="transmembrane region" description="Helical" evidence="10">
    <location>
        <begin position="66"/>
        <end position="90"/>
    </location>
</feature>
<feature type="transmembrane region" description="Helical" evidence="10">
    <location>
        <begin position="320"/>
        <end position="343"/>
    </location>
</feature>
<evidence type="ECO:0000256" key="2">
    <source>
        <dbReference type="ARBA" id="ARBA00022475"/>
    </source>
</evidence>
<name>A0A3B4YXW6_SERLL</name>
<dbReference type="GO" id="GO:0001594">
    <property type="term" value="F:trace-amine receptor activity"/>
    <property type="evidence" value="ECO:0007669"/>
    <property type="project" value="TreeGrafter"/>
</dbReference>
<dbReference type="SUPFAM" id="SSF81321">
    <property type="entry name" value="Family A G protein-coupled receptor-like"/>
    <property type="match status" value="1"/>
</dbReference>
<evidence type="ECO:0000256" key="9">
    <source>
        <dbReference type="RuleBase" id="RU000688"/>
    </source>
</evidence>
<organism evidence="12 13">
    <name type="scientific">Seriola lalandi dorsalis</name>
    <dbReference type="NCBI Taxonomy" id="1841481"/>
    <lineage>
        <taxon>Eukaryota</taxon>
        <taxon>Metazoa</taxon>
        <taxon>Chordata</taxon>
        <taxon>Craniata</taxon>
        <taxon>Vertebrata</taxon>
        <taxon>Euteleostomi</taxon>
        <taxon>Actinopterygii</taxon>
        <taxon>Neopterygii</taxon>
        <taxon>Teleostei</taxon>
        <taxon>Neoteleostei</taxon>
        <taxon>Acanthomorphata</taxon>
        <taxon>Carangaria</taxon>
        <taxon>Carangiformes</taxon>
        <taxon>Carangidae</taxon>
        <taxon>Seriola</taxon>
    </lineage>
</organism>